<organism evidence="2 3">
    <name type="scientific">Candidatus Gottesmanbacteria bacterium RIFCSPLOWO2_01_FULL_39_12b</name>
    <dbReference type="NCBI Taxonomy" id="1798388"/>
    <lineage>
        <taxon>Bacteria</taxon>
        <taxon>Candidatus Gottesmaniibacteriota</taxon>
    </lineage>
</organism>
<gene>
    <name evidence="2" type="ORF">A2960_04490</name>
</gene>
<accession>A0A1F6ANG6</accession>
<evidence type="ECO:0000313" key="2">
    <source>
        <dbReference type="EMBL" id="OGG26208.1"/>
    </source>
</evidence>
<dbReference type="CDD" id="cd02440">
    <property type="entry name" value="AdoMet_MTases"/>
    <property type="match status" value="1"/>
</dbReference>
<dbReference type="Gene3D" id="3.40.50.150">
    <property type="entry name" value="Vaccinia Virus protein VP39"/>
    <property type="match status" value="1"/>
</dbReference>
<dbReference type="Pfam" id="PF13847">
    <property type="entry name" value="Methyltransf_31"/>
    <property type="match status" value="1"/>
</dbReference>
<dbReference type="Proteomes" id="UP000176609">
    <property type="component" value="Unassembled WGS sequence"/>
</dbReference>
<dbReference type="InterPro" id="IPR029063">
    <property type="entry name" value="SAM-dependent_MTases_sf"/>
</dbReference>
<dbReference type="SUPFAM" id="SSF53335">
    <property type="entry name" value="S-adenosyl-L-methionine-dependent methyltransferases"/>
    <property type="match status" value="1"/>
</dbReference>
<feature type="domain" description="Methyltransferase" evidence="1">
    <location>
        <begin position="59"/>
        <end position="165"/>
    </location>
</feature>
<dbReference type="PANTHER" id="PTHR43861">
    <property type="entry name" value="TRANS-ACONITATE 2-METHYLTRANSFERASE-RELATED"/>
    <property type="match status" value="1"/>
</dbReference>
<dbReference type="InterPro" id="IPR025714">
    <property type="entry name" value="Methyltranfer_dom"/>
</dbReference>
<reference evidence="2 3" key="1">
    <citation type="journal article" date="2016" name="Nat. Commun.">
        <title>Thousands of microbial genomes shed light on interconnected biogeochemical processes in an aquifer system.</title>
        <authorList>
            <person name="Anantharaman K."/>
            <person name="Brown C.T."/>
            <person name="Hug L.A."/>
            <person name="Sharon I."/>
            <person name="Castelle C.J."/>
            <person name="Probst A.J."/>
            <person name="Thomas B.C."/>
            <person name="Singh A."/>
            <person name="Wilkins M.J."/>
            <person name="Karaoz U."/>
            <person name="Brodie E.L."/>
            <person name="Williams K.H."/>
            <person name="Hubbard S.S."/>
            <person name="Banfield J.F."/>
        </authorList>
    </citation>
    <scope>NUCLEOTIDE SEQUENCE [LARGE SCALE GENOMIC DNA]</scope>
</reference>
<comment type="caution">
    <text evidence="2">The sequence shown here is derived from an EMBL/GenBank/DDBJ whole genome shotgun (WGS) entry which is preliminary data.</text>
</comment>
<dbReference type="AlphaFoldDB" id="A0A1F6ANG6"/>
<proteinExistence type="predicted"/>
<evidence type="ECO:0000259" key="1">
    <source>
        <dbReference type="Pfam" id="PF13847"/>
    </source>
</evidence>
<dbReference type="EMBL" id="MFJR01000012">
    <property type="protein sequence ID" value="OGG26208.1"/>
    <property type="molecule type" value="Genomic_DNA"/>
</dbReference>
<sequence length="239" mass="28753">MDRNKLIDTMTTSRSKRASDQRNDWNVFWNRMLIQHVLDLVRSYETNYYARKILRPYFNKNRSFCELGCGKAKLLRSVAHFYKNIVGLDYSPDSLKISKDVLDRAKIKNYKLIQQDIRDTWRIKPLYDVVFSNGLIEHFKQPHIAINSHLMFVKPGGVVIILAPYKYFLKYLWFKVTDNTLLKKYWPWPEQYFFTRQSIEDEFEKIDRSKVAWHKVMVLHNVENVLLIIRKKLKRRGVT</sequence>
<protein>
    <recommendedName>
        <fullName evidence="1">Methyltransferase domain-containing protein</fullName>
    </recommendedName>
</protein>
<name>A0A1F6ANG6_9BACT</name>
<evidence type="ECO:0000313" key="3">
    <source>
        <dbReference type="Proteomes" id="UP000176609"/>
    </source>
</evidence>